<dbReference type="CDD" id="cd02440">
    <property type="entry name" value="AdoMet_MTases"/>
    <property type="match status" value="1"/>
</dbReference>
<evidence type="ECO:0000256" key="3">
    <source>
        <dbReference type="ARBA" id="ARBA00022679"/>
    </source>
</evidence>
<dbReference type="PANTHER" id="PTHR44942:SF4">
    <property type="entry name" value="METHYLTRANSFERASE TYPE 11 DOMAIN-CONTAINING PROTEIN"/>
    <property type="match status" value="1"/>
</dbReference>
<keyword evidence="2" id="KW-0489">Methyltransferase</keyword>
<comment type="similarity">
    <text evidence="1">Belongs to the methyltransferase superfamily.</text>
</comment>
<dbReference type="HOGENOM" id="CLU_1372187_0_0_1"/>
<name>N1PDU6_DOTSN</name>
<dbReference type="Pfam" id="PF08241">
    <property type="entry name" value="Methyltransf_11"/>
    <property type="match status" value="1"/>
</dbReference>
<dbReference type="EMBL" id="KB446544">
    <property type="protein sequence ID" value="EME40269.1"/>
    <property type="molecule type" value="Genomic_DNA"/>
</dbReference>
<dbReference type="STRING" id="675120.N1PDU6"/>
<keyword evidence="6" id="KW-1185">Reference proteome</keyword>
<protein>
    <recommendedName>
        <fullName evidence="4">Methyltransferase type 11 domain-containing protein</fullName>
    </recommendedName>
</protein>
<dbReference type="eggNOG" id="KOG3010">
    <property type="taxonomic scope" value="Eukaryota"/>
</dbReference>
<evidence type="ECO:0000313" key="6">
    <source>
        <dbReference type="Proteomes" id="UP000016933"/>
    </source>
</evidence>
<sequence length="199" mass="21524">MPQEKIFTSFTPEQAATYAKNRGLDYPQQLYDTILDFHLGGRNVVLDVGTGPGTVVFNLLPFFAKCLGCDSSESMIKQAKQTAERLQVGDRVAYALCSGEECDQAFPNDKADVMTLALAAHWLDLAPLYAAAAKALRPGGTLAMGTCSHMCVQSLHAKPCGDPSHLRRSRKSNLAAVHDTRHSAHEELVPRPEVAVGLS</sequence>
<evidence type="ECO:0000256" key="1">
    <source>
        <dbReference type="ARBA" id="ARBA00008361"/>
    </source>
</evidence>
<evidence type="ECO:0000256" key="2">
    <source>
        <dbReference type="ARBA" id="ARBA00022603"/>
    </source>
</evidence>
<reference evidence="5 6" key="2">
    <citation type="journal article" date="2012" name="PLoS Pathog.">
        <title>Diverse lifestyles and strategies of plant pathogenesis encoded in the genomes of eighteen Dothideomycetes fungi.</title>
        <authorList>
            <person name="Ohm R.A."/>
            <person name="Feau N."/>
            <person name="Henrissat B."/>
            <person name="Schoch C.L."/>
            <person name="Horwitz B.A."/>
            <person name="Barry K.W."/>
            <person name="Condon B.J."/>
            <person name="Copeland A.C."/>
            <person name="Dhillon B."/>
            <person name="Glaser F."/>
            <person name="Hesse C.N."/>
            <person name="Kosti I."/>
            <person name="LaButti K."/>
            <person name="Lindquist E.A."/>
            <person name="Lucas S."/>
            <person name="Salamov A.A."/>
            <person name="Bradshaw R.E."/>
            <person name="Ciuffetti L."/>
            <person name="Hamelin R.C."/>
            <person name="Kema G.H.J."/>
            <person name="Lawrence C."/>
            <person name="Scott J.A."/>
            <person name="Spatafora J.W."/>
            <person name="Turgeon B.G."/>
            <person name="de Wit P.J.G.M."/>
            <person name="Zhong S."/>
            <person name="Goodwin S.B."/>
            <person name="Grigoriev I.V."/>
        </authorList>
    </citation>
    <scope>NUCLEOTIDE SEQUENCE [LARGE SCALE GENOMIC DNA]</scope>
    <source>
        <strain evidence="6">NZE10 / CBS 128990</strain>
    </source>
</reference>
<reference evidence="6" key="1">
    <citation type="journal article" date="2012" name="PLoS Genet.">
        <title>The genomes of the fungal plant pathogens Cladosporium fulvum and Dothistroma septosporum reveal adaptation to different hosts and lifestyles but also signatures of common ancestry.</title>
        <authorList>
            <person name="de Wit P.J.G.M."/>
            <person name="van der Burgt A."/>
            <person name="Oekmen B."/>
            <person name="Stergiopoulos I."/>
            <person name="Abd-Elsalam K.A."/>
            <person name="Aerts A.L."/>
            <person name="Bahkali A.H."/>
            <person name="Beenen H.G."/>
            <person name="Chettri P."/>
            <person name="Cox M.P."/>
            <person name="Datema E."/>
            <person name="de Vries R.P."/>
            <person name="Dhillon B."/>
            <person name="Ganley A.R."/>
            <person name="Griffiths S.A."/>
            <person name="Guo Y."/>
            <person name="Hamelin R.C."/>
            <person name="Henrissat B."/>
            <person name="Kabir M.S."/>
            <person name="Jashni M.K."/>
            <person name="Kema G."/>
            <person name="Klaubauf S."/>
            <person name="Lapidus A."/>
            <person name="Levasseur A."/>
            <person name="Lindquist E."/>
            <person name="Mehrabi R."/>
            <person name="Ohm R.A."/>
            <person name="Owen T.J."/>
            <person name="Salamov A."/>
            <person name="Schwelm A."/>
            <person name="Schijlen E."/>
            <person name="Sun H."/>
            <person name="van den Burg H.A."/>
            <person name="van Ham R.C.H.J."/>
            <person name="Zhang S."/>
            <person name="Goodwin S.B."/>
            <person name="Grigoriev I.V."/>
            <person name="Collemare J."/>
            <person name="Bradshaw R.E."/>
        </authorList>
    </citation>
    <scope>NUCLEOTIDE SEQUENCE [LARGE SCALE GENOMIC DNA]</scope>
    <source>
        <strain evidence="6">NZE10 / CBS 128990</strain>
    </source>
</reference>
<dbReference type="InterPro" id="IPR013216">
    <property type="entry name" value="Methyltransf_11"/>
</dbReference>
<dbReference type="PANTHER" id="PTHR44942">
    <property type="entry name" value="METHYLTRANSF_11 DOMAIN-CONTAINING PROTEIN"/>
    <property type="match status" value="1"/>
</dbReference>
<proteinExistence type="inferred from homology"/>
<dbReference type="GO" id="GO:0008757">
    <property type="term" value="F:S-adenosylmethionine-dependent methyltransferase activity"/>
    <property type="evidence" value="ECO:0007669"/>
    <property type="project" value="InterPro"/>
</dbReference>
<dbReference type="InterPro" id="IPR051052">
    <property type="entry name" value="Diverse_substrate_MTase"/>
</dbReference>
<dbReference type="AlphaFoldDB" id="N1PDU6"/>
<dbReference type="Proteomes" id="UP000016933">
    <property type="component" value="Unassembled WGS sequence"/>
</dbReference>
<dbReference type="GO" id="GO:0032259">
    <property type="term" value="P:methylation"/>
    <property type="evidence" value="ECO:0007669"/>
    <property type="project" value="UniProtKB-KW"/>
</dbReference>
<dbReference type="InterPro" id="IPR029063">
    <property type="entry name" value="SAM-dependent_MTases_sf"/>
</dbReference>
<keyword evidence="3" id="KW-0808">Transferase</keyword>
<feature type="domain" description="Methyltransferase type 11" evidence="4">
    <location>
        <begin position="46"/>
        <end position="143"/>
    </location>
</feature>
<accession>N1PDU6</accession>
<evidence type="ECO:0000313" key="5">
    <source>
        <dbReference type="EMBL" id="EME40269.1"/>
    </source>
</evidence>
<organism evidence="5 6">
    <name type="scientific">Dothistroma septosporum (strain NZE10 / CBS 128990)</name>
    <name type="common">Red band needle blight fungus</name>
    <name type="synonym">Mycosphaerella pini</name>
    <dbReference type="NCBI Taxonomy" id="675120"/>
    <lineage>
        <taxon>Eukaryota</taxon>
        <taxon>Fungi</taxon>
        <taxon>Dikarya</taxon>
        <taxon>Ascomycota</taxon>
        <taxon>Pezizomycotina</taxon>
        <taxon>Dothideomycetes</taxon>
        <taxon>Dothideomycetidae</taxon>
        <taxon>Mycosphaerellales</taxon>
        <taxon>Mycosphaerellaceae</taxon>
        <taxon>Dothistroma</taxon>
    </lineage>
</organism>
<evidence type="ECO:0000259" key="4">
    <source>
        <dbReference type="Pfam" id="PF08241"/>
    </source>
</evidence>
<gene>
    <name evidence="5" type="ORF">DOTSEDRAFT_74917</name>
</gene>
<dbReference type="SUPFAM" id="SSF53335">
    <property type="entry name" value="S-adenosyl-L-methionine-dependent methyltransferases"/>
    <property type="match status" value="1"/>
</dbReference>
<dbReference type="Gene3D" id="3.40.50.150">
    <property type="entry name" value="Vaccinia Virus protein VP39"/>
    <property type="match status" value="1"/>
</dbReference>
<dbReference type="OrthoDB" id="3649598at2759"/>